<accession>A0AAW2PTT6</accession>
<evidence type="ECO:0000313" key="3">
    <source>
        <dbReference type="EMBL" id="KAL0358449.1"/>
    </source>
</evidence>
<feature type="domain" description="MACPF" evidence="2">
    <location>
        <begin position="1"/>
        <end position="153"/>
    </location>
</feature>
<dbReference type="EMBL" id="JACGWK010000004">
    <property type="protein sequence ID" value="KAL0358449.1"/>
    <property type="molecule type" value="Genomic_DNA"/>
</dbReference>
<dbReference type="PROSITE" id="PS51412">
    <property type="entry name" value="MACPF_2"/>
    <property type="match status" value="1"/>
</dbReference>
<organism evidence="3">
    <name type="scientific">Sesamum angustifolium</name>
    <dbReference type="NCBI Taxonomy" id="2727405"/>
    <lineage>
        <taxon>Eukaryota</taxon>
        <taxon>Viridiplantae</taxon>
        <taxon>Streptophyta</taxon>
        <taxon>Embryophyta</taxon>
        <taxon>Tracheophyta</taxon>
        <taxon>Spermatophyta</taxon>
        <taxon>Magnoliopsida</taxon>
        <taxon>eudicotyledons</taxon>
        <taxon>Gunneridae</taxon>
        <taxon>Pentapetalae</taxon>
        <taxon>asterids</taxon>
        <taxon>lamiids</taxon>
        <taxon>Lamiales</taxon>
        <taxon>Pedaliaceae</taxon>
        <taxon>Sesamum</taxon>
    </lineage>
</organism>
<dbReference type="Pfam" id="PF06884">
    <property type="entry name" value="DUF1264"/>
    <property type="match status" value="2"/>
</dbReference>
<proteinExistence type="inferred from homology"/>
<evidence type="ECO:0000259" key="2">
    <source>
        <dbReference type="PROSITE" id="PS51412"/>
    </source>
</evidence>
<dbReference type="GO" id="GO:0005886">
    <property type="term" value="C:plasma membrane"/>
    <property type="evidence" value="ECO:0007669"/>
    <property type="project" value="TreeGrafter"/>
</dbReference>
<evidence type="ECO:0000256" key="1">
    <source>
        <dbReference type="ARBA" id="ARBA00009740"/>
    </source>
</evidence>
<sequence>MAVGGQDLLCVKQRPSSPIPPAELKGYLEELGDCLFSDTNSPILERTTKDNKKKVPEVFSRMLQAHTMQFTSITETSSKDGLTLIWSKRGGDVFAQSHSRWLQTMAANPEAILFKFVPITSLLNGIPGSGYLSHAINLYLRYKPTLEDLPYFLEFQVPRQWAPLFCELPLRHQRRKASFPSLQFSCLGPKMYVSSTQVTSDQKPVMGLRLYLEGKKSNRLAIHVQHLSSLPNIMTLTSTNPTIHKPQWRGSDDYESCDQFLEPVRWKRYSNVCSSVVKHDPSWVQGESSGVFIVTGAQLVIKGKWPRKVLHLRLLYTHIPNCSIRKTEWASAPEASRKSSFLTNLSTTFTFTQRTVADAAKQLPATLNSGVYPDGPPVPVRSTKMLKYVDATEVARGPYDNPDPGEPTQTSTTLLEKATATIQGFGPVNKIHQHLCAFHFYGHDMTRQVEAHHFCGHQNEEFRQCLIYDRPDDDGRLIGIEYLVSEELFLTLPDEEKRFWHSHEFEVKSGDRGDSLPLGIPQVMASFTRDGYENLAQDVENRYNISFAKERENRAYMTGPAHGIHPMANGGGKGLQTVLREVECKPAGVDHSAARVFV</sequence>
<dbReference type="PANTHER" id="PTHR33199">
    <property type="entry name" value="MACPF DOMAIN-CONTAINING PROTEIN CAD1"/>
    <property type="match status" value="1"/>
</dbReference>
<comment type="caution">
    <text evidence="3">The sequence shown here is derived from an EMBL/GenBank/DDBJ whole genome shotgun (WGS) entry which is preliminary data.</text>
</comment>
<dbReference type="Pfam" id="PF01823">
    <property type="entry name" value="MACPF"/>
    <property type="match status" value="1"/>
</dbReference>
<dbReference type="GO" id="GO:0009626">
    <property type="term" value="P:plant-type hypersensitive response"/>
    <property type="evidence" value="ECO:0007669"/>
    <property type="project" value="TreeGrafter"/>
</dbReference>
<gene>
    <name evidence="3" type="ORF">Sangu_0694300</name>
</gene>
<protein>
    <submittedName>
        <fullName evidence="3">MACPF domain-containing protein</fullName>
    </submittedName>
</protein>
<dbReference type="AlphaFoldDB" id="A0AAW2PTT6"/>
<reference evidence="3" key="2">
    <citation type="journal article" date="2024" name="Plant">
        <title>Genomic evolution and insights into agronomic trait innovations of Sesamum species.</title>
        <authorList>
            <person name="Miao H."/>
            <person name="Wang L."/>
            <person name="Qu L."/>
            <person name="Liu H."/>
            <person name="Sun Y."/>
            <person name="Le M."/>
            <person name="Wang Q."/>
            <person name="Wei S."/>
            <person name="Zheng Y."/>
            <person name="Lin W."/>
            <person name="Duan Y."/>
            <person name="Cao H."/>
            <person name="Xiong S."/>
            <person name="Wang X."/>
            <person name="Wei L."/>
            <person name="Li C."/>
            <person name="Ma Q."/>
            <person name="Ju M."/>
            <person name="Zhao R."/>
            <person name="Li G."/>
            <person name="Mu C."/>
            <person name="Tian Q."/>
            <person name="Mei H."/>
            <person name="Zhang T."/>
            <person name="Gao T."/>
            <person name="Zhang H."/>
        </authorList>
    </citation>
    <scope>NUCLEOTIDE SEQUENCE</scope>
    <source>
        <strain evidence="3">G01</strain>
    </source>
</reference>
<dbReference type="InterPro" id="IPR010686">
    <property type="entry name" value="OBAP-like"/>
</dbReference>
<dbReference type="GO" id="GO:2000031">
    <property type="term" value="P:regulation of salicylic acid mediated signaling pathway"/>
    <property type="evidence" value="ECO:0007669"/>
    <property type="project" value="InterPro"/>
</dbReference>
<dbReference type="PANTHER" id="PTHR33199:SF2">
    <property type="entry name" value="OS02G0475300 PROTEIN"/>
    <property type="match status" value="1"/>
</dbReference>
<reference evidence="3" key="1">
    <citation type="submission" date="2020-06" db="EMBL/GenBank/DDBJ databases">
        <authorList>
            <person name="Li T."/>
            <person name="Hu X."/>
            <person name="Zhang T."/>
            <person name="Song X."/>
            <person name="Zhang H."/>
            <person name="Dai N."/>
            <person name="Sheng W."/>
            <person name="Hou X."/>
            <person name="Wei L."/>
        </authorList>
    </citation>
    <scope>NUCLEOTIDE SEQUENCE</scope>
    <source>
        <strain evidence="3">G01</strain>
        <tissue evidence="3">Leaf</tissue>
    </source>
</reference>
<name>A0AAW2PTT6_9LAMI</name>
<dbReference type="InterPro" id="IPR020864">
    <property type="entry name" value="MACPF"/>
</dbReference>
<dbReference type="InterPro" id="IPR044663">
    <property type="entry name" value="CAD1/NSL1-like"/>
</dbReference>
<comment type="similarity">
    <text evidence="1">Belongs to the OBAP family.</text>
</comment>